<name>M3APL2_PSEFD</name>
<dbReference type="GeneID" id="19333873"/>
<dbReference type="AlphaFoldDB" id="M3APL2"/>
<dbReference type="EMBL" id="KB446562">
    <property type="protein sequence ID" value="EME79377.1"/>
    <property type="molecule type" value="Genomic_DNA"/>
</dbReference>
<dbReference type="RefSeq" id="XP_007930102.1">
    <property type="nucleotide sequence ID" value="XM_007931911.1"/>
</dbReference>
<organism evidence="1 2">
    <name type="scientific">Pseudocercospora fijiensis (strain CIRAD86)</name>
    <name type="common">Black leaf streak disease fungus</name>
    <name type="synonym">Mycosphaerella fijiensis</name>
    <dbReference type="NCBI Taxonomy" id="383855"/>
    <lineage>
        <taxon>Eukaryota</taxon>
        <taxon>Fungi</taxon>
        <taxon>Dikarya</taxon>
        <taxon>Ascomycota</taxon>
        <taxon>Pezizomycotina</taxon>
        <taxon>Dothideomycetes</taxon>
        <taxon>Dothideomycetidae</taxon>
        <taxon>Mycosphaerellales</taxon>
        <taxon>Mycosphaerellaceae</taxon>
        <taxon>Pseudocercospora</taxon>
    </lineage>
</organism>
<evidence type="ECO:0000313" key="2">
    <source>
        <dbReference type="Proteomes" id="UP000016932"/>
    </source>
</evidence>
<dbReference type="VEuPathDB" id="FungiDB:MYCFIDRAFT_177978"/>
<keyword evidence="2" id="KW-1185">Reference proteome</keyword>
<dbReference type="HOGENOM" id="CLU_2639133_0_0_1"/>
<dbReference type="KEGG" id="pfj:MYCFIDRAFT_177978"/>
<gene>
    <name evidence="1" type="ORF">MYCFIDRAFT_177978</name>
</gene>
<dbReference type="Proteomes" id="UP000016932">
    <property type="component" value="Unassembled WGS sequence"/>
</dbReference>
<reference evidence="1 2" key="1">
    <citation type="journal article" date="2012" name="PLoS Pathog.">
        <title>Diverse lifestyles and strategies of plant pathogenesis encoded in the genomes of eighteen Dothideomycetes fungi.</title>
        <authorList>
            <person name="Ohm R.A."/>
            <person name="Feau N."/>
            <person name="Henrissat B."/>
            <person name="Schoch C.L."/>
            <person name="Horwitz B.A."/>
            <person name="Barry K.W."/>
            <person name="Condon B.J."/>
            <person name="Copeland A.C."/>
            <person name="Dhillon B."/>
            <person name="Glaser F."/>
            <person name="Hesse C.N."/>
            <person name="Kosti I."/>
            <person name="LaButti K."/>
            <person name="Lindquist E.A."/>
            <person name="Lucas S."/>
            <person name="Salamov A.A."/>
            <person name="Bradshaw R.E."/>
            <person name="Ciuffetti L."/>
            <person name="Hamelin R.C."/>
            <person name="Kema G.H.J."/>
            <person name="Lawrence C."/>
            <person name="Scott J.A."/>
            <person name="Spatafora J.W."/>
            <person name="Turgeon B.G."/>
            <person name="de Wit P.J.G.M."/>
            <person name="Zhong S."/>
            <person name="Goodwin S.B."/>
            <person name="Grigoriev I.V."/>
        </authorList>
    </citation>
    <scope>NUCLEOTIDE SEQUENCE [LARGE SCALE GENOMIC DNA]</scope>
    <source>
        <strain evidence="1 2">CIRAD86</strain>
    </source>
</reference>
<evidence type="ECO:0000313" key="1">
    <source>
        <dbReference type="EMBL" id="EME79377.1"/>
    </source>
</evidence>
<accession>M3APL2</accession>
<proteinExistence type="predicted"/>
<sequence>MIGEIRSWLILKVIRTPAQGIASSPRSEASSYYGVASGRHILVFPGNHSAGICPRRRITVFTKSDASFQGCWSPAGT</sequence>
<protein>
    <submittedName>
        <fullName evidence="1">Uncharacterized protein</fullName>
    </submittedName>
</protein>